<keyword evidence="8" id="KW-1185">Reference proteome</keyword>
<dbReference type="InterPro" id="IPR036457">
    <property type="entry name" value="PPM-type-like_dom_sf"/>
</dbReference>
<dbReference type="InterPro" id="IPR001932">
    <property type="entry name" value="PPM-type_phosphatase-like_dom"/>
</dbReference>
<dbReference type="SUPFAM" id="SSF81606">
    <property type="entry name" value="PP2C-like"/>
    <property type="match status" value="1"/>
</dbReference>
<evidence type="ECO:0000256" key="4">
    <source>
        <dbReference type="RuleBase" id="RU003465"/>
    </source>
</evidence>
<feature type="domain" description="PPM-type phosphatase" evidence="6">
    <location>
        <begin position="14"/>
        <end position="326"/>
    </location>
</feature>
<feature type="region of interest" description="Disordered" evidence="5">
    <location>
        <begin position="626"/>
        <end position="645"/>
    </location>
</feature>
<dbReference type="InterPro" id="IPR000222">
    <property type="entry name" value="PP2C_BS"/>
</dbReference>
<dbReference type="FunFam" id="3.60.40.10:FF:000060">
    <property type="entry name" value="Protein phosphatase 2c"/>
    <property type="match status" value="1"/>
</dbReference>
<keyword evidence="1" id="KW-0479">Metal-binding</keyword>
<dbReference type="GO" id="GO:0046872">
    <property type="term" value="F:metal ion binding"/>
    <property type="evidence" value="ECO:0007669"/>
    <property type="project" value="UniProtKB-KW"/>
</dbReference>
<evidence type="ECO:0000256" key="2">
    <source>
        <dbReference type="ARBA" id="ARBA00022801"/>
    </source>
</evidence>
<dbReference type="SMART" id="SM00332">
    <property type="entry name" value="PP2Cc"/>
    <property type="match status" value="1"/>
</dbReference>
<feature type="compositionally biased region" description="Basic and acidic residues" evidence="5">
    <location>
        <begin position="819"/>
        <end position="829"/>
    </location>
</feature>
<dbReference type="GO" id="GO:0004722">
    <property type="term" value="F:protein serine/threonine phosphatase activity"/>
    <property type="evidence" value="ECO:0007669"/>
    <property type="project" value="InterPro"/>
</dbReference>
<evidence type="ECO:0000256" key="5">
    <source>
        <dbReference type="SAM" id="MobiDB-lite"/>
    </source>
</evidence>
<evidence type="ECO:0000313" key="8">
    <source>
        <dbReference type="Proteomes" id="UP000183832"/>
    </source>
</evidence>
<dbReference type="PROSITE" id="PS01032">
    <property type="entry name" value="PPM_1"/>
    <property type="match status" value="1"/>
</dbReference>
<dbReference type="OrthoDB" id="10025511at2759"/>
<name>A0A1J1IZ50_9DIPT</name>
<gene>
    <name evidence="7" type="ORF">CLUMA_CG017971</name>
</gene>
<sequence>METENGSNERIGLRVTAYCNMGSRKYMEDTFSVAYQKSDNGKDLDYAFFGIFDGHGGDTASIFAKNHLMNYIVDQPGFWSNHDKDVLDAIKKGFLECHMAMWKDLDKWPQTASGLPSTAGTTASVAFLRKGKLYIGHCGDSGIVLGRTNPKGGKWISQPLTVEHKPENPDELARIESDGGKVQQKQGIHRVVWYRPKNPHQGPIRRNTRIEEVPFLAVARSLGDLWSYNYKTEKFVVSPEPDVDVIDVDAHSFKCLIFASDGLWNVLDPDFSVDSVYETERRNDHNAKLGINAWRNPSRILVETALEKWRSNGLRADNTSVVCVMLDPPNKRNMFKFCRSPNTEYQQTTIEDESARTIYDYSTSEAYNLDYVMTPDIYSGGLTRQNAFYGDNQFYQPVTTNLDERYLGSHQNHHYSNGYNSYESPFGYEVASTSQQHAQHQNIVESGALTYQASSNESAFVKACCRNNFLLANPNEPINYHSTYEQHREMYENMALRPYPPLHYAYRPVPTIPTQQPLPSLHTNIYDHQGYLQSAPVYKPMERYNYLRPTPEEVEALHNEEEEENDSGSDTDVMDFSDEESDEIENKDVAVEETKEVESENCDDSIQIFEISSSSVNEVNDRTIQSEDMETSENEAEFREKPVKSNNKENNDEIVRRKKVTASTGRFYATRQFERMKMKSDNASVQTGVKKAIGKQKLHRRITRNIRKVVKALSDQKPSTTTIKKFDLLTDLSQRGSKKIVTKDNGNKSSDKDKVKASIKPRVLRSAQVKEVECTTTKLNSTVKEVRSLRSNATTTNVIATRTFEKPATRQRTSAFFENGERSNSRRLK</sequence>
<dbReference type="Gene3D" id="3.60.40.10">
    <property type="entry name" value="PPM-type phosphatase domain"/>
    <property type="match status" value="1"/>
</dbReference>
<feature type="compositionally biased region" description="Basic and acidic residues" evidence="5">
    <location>
        <begin position="636"/>
        <end position="645"/>
    </location>
</feature>
<feature type="region of interest" description="Disordered" evidence="5">
    <location>
        <begin position="806"/>
        <end position="829"/>
    </location>
</feature>
<protein>
    <submittedName>
        <fullName evidence="7">CLUMA_CG017971, isoform A</fullName>
    </submittedName>
</protein>
<keyword evidence="2 4" id="KW-0378">Hydrolase</keyword>
<reference evidence="7 8" key="1">
    <citation type="submission" date="2015-04" db="EMBL/GenBank/DDBJ databases">
        <authorList>
            <person name="Syromyatnikov M.Y."/>
            <person name="Popov V.N."/>
        </authorList>
    </citation>
    <scope>NUCLEOTIDE SEQUENCE [LARGE SCALE GENOMIC DNA]</scope>
</reference>
<dbReference type="AlphaFoldDB" id="A0A1J1IZ50"/>
<dbReference type="EMBL" id="CVRI01000064">
    <property type="protein sequence ID" value="CRL05368.1"/>
    <property type="molecule type" value="Genomic_DNA"/>
</dbReference>
<comment type="similarity">
    <text evidence="4">Belongs to the PP2C family.</text>
</comment>
<evidence type="ECO:0000259" key="6">
    <source>
        <dbReference type="PROSITE" id="PS51746"/>
    </source>
</evidence>
<evidence type="ECO:0000256" key="3">
    <source>
        <dbReference type="ARBA" id="ARBA00022912"/>
    </source>
</evidence>
<proteinExistence type="inferred from homology"/>
<feature type="region of interest" description="Disordered" evidence="5">
    <location>
        <begin position="557"/>
        <end position="585"/>
    </location>
</feature>
<dbReference type="PANTHER" id="PTHR47992">
    <property type="entry name" value="PROTEIN PHOSPHATASE"/>
    <property type="match status" value="1"/>
</dbReference>
<keyword evidence="3 4" id="KW-0904">Protein phosphatase</keyword>
<dbReference type="Pfam" id="PF00481">
    <property type="entry name" value="PP2C"/>
    <property type="match status" value="1"/>
</dbReference>
<evidence type="ECO:0000256" key="1">
    <source>
        <dbReference type="ARBA" id="ARBA00022723"/>
    </source>
</evidence>
<evidence type="ECO:0000313" key="7">
    <source>
        <dbReference type="EMBL" id="CRL05368.1"/>
    </source>
</evidence>
<dbReference type="Proteomes" id="UP000183832">
    <property type="component" value="Unassembled WGS sequence"/>
</dbReference>
<dbReference type="PROSITE" id="PS51746">
    <property type="entry name" value="PPM_2"/>
    <property type="match status" value="1"/>
</dbReference>
<dbReference type="CDD" id="cd00143">
    <property type="entry name" value="PP2Cc"/>
    <property type="match status" value="1"/>
</dbReference>
<dbReference type="STRING" id="568069.A0A1J1IZ50"/>
<feature type="compositionally biased region" description="Acidic residues" evidence="5">
    <location>
        <begin position="560"/>
        <end position="583"/>
    </location>
</feature>
<accession>A0A1J1IZ50</accession>
<organism evidence="7 8">
    <name type="scientific">Clunio marinus</name>
    <dbReference type="NCBI Taxonomy" id="568069"/>
    <lineage>
        <taxon>Eukaryota</taxon>
        <taxon>Metazoa</taxon>
        <taxon>Ecdysozoa</taxon>
        <taxon>Arthropoda</taxon>
        <taxon>Hexapoda</taxon>
        <taxon>Insecta</taxon>
        <taxon>Pterygota</taxon>
        <taxon>Neoptera</taxon>
        <taxon>Endopterygota</taxon>
        <taxon>Diptera</taxon>
        <taxon>Nematocera</taxon>
        <taxon>Chironomoidea</taxon>
        <taxon>Chironomidae</taxon>
        <taxon>Clunio</taxon>
    </lineage>
</organism>
<dbReference type="InterPro" id="IPR015655">
    <property type="entry name" value="PP2C"/>
</dbReference>